<dbReference type="AlphaFoldDB" id="A0A6G7K9K4"/>
<dbReference type="Gene3D" id="1.10.287.950">
    <property type="entry name" value="Methyl-accepting chemotaxis protein"/>
    <property type="match status" value="1"/>
</dbReference>
<proteinExistence type="predicted"/>
<dbReference type="EMBL" id="CP049740">
    <property type="protein sequence ID" value="QII81943.1"/>
    <property type="molecule type" value="Genomic_DNA"/>
</dbReference>
<dbReference type="Proteomes" id="UP000501451">
    <property type="component" value="Chromosome"/>
</dbReference>
<reference evidence="1 2" key="1">
    <citation type="journal article" date="2017" name="Int. J. Syst. Evol. Microbiol.">
        <title>Jeotgalibaca porci sp. nov. and Jeotgalibaca arthritidis sp. nov., isolated from pigs, and emended description of the genus Jeotgalibaca.</title>
        <authorList>
            <person name="Zamora L."/>
            <person name="Perez-Sancho M."/>
            <person name="Dominguez L."/>
            <person name="Fernandez-Garayzabal J.F."/>
            <person name="Vela A.I."/>
        </authorList>
    </citation>
    <scope>NUCLEOTIDE SEQUENCE [LARGE SCALE GENOMIC DNA]</scope>
    <source>
        <strain evidence="1 2">CECT 9157</strain>
    </source>
</reference>
<evidence type="ECO:0000313" key="2">
    <source>
        <dbReference type="Proteomes" id="UP000501451"/>
    </source>
</evidence>
<accession>A0A6G7K9K4</accession>
<name>A0A6G7K9K4_9LACT</name>
<protein>
    <recommendedName>
        <fullName evidence="3">Methyl-accepting chemotaxis protein</fullName>
    </recommendedName>
</protein>
<dbReference type="RefSeq" id="WP_166161878.1">
    <property type="nucleotide sequence ID" value="NZ_CP049740.1"/>
</dbReference>
<gene>
    <name evidence="1" type="ORF">G7057_05420</name>
</gene>
<evidence type="ECO:0000313" key="1">
    <source>
        <dbReference type="EMBL" id="QII81943.1"/>
    </source>
</evidence>
<evidence type="ECO:0008006" key="3">
    <source>
        <dbReference type="Google" id="ProtNLM"/>
    </source>
</evidence>
<sequence>MAKEIVSLSNETSTAVESIELILNTVNESVLQIVDSINTMTDKINNQASVSEEINSTTDIINERANQLLTFIQHLN</sequence>
<dbReference type="SUPFAM" id="SSF58104">
    <property type="entry name" value="Methyl-accepting chemotaxis protein (MCP) signaling domain"/>
    <property type="match status" value="1"/>
</dbReference>
<organism evidence="1 2">
    <name type="scientific">Jeotgalibaca arthritidis</name>
    <dbReference type="NCBI Taxonomy" id="1868794"/>
    <lineage>
        <taxon>Bacteria</taxon>
        <taxon>Bacillati</taxon>
        <taxon>Bacillota</taxon>
        <taxon>Bacilli</taxon>
        <taxon>Lactobacillales</taxon>
        <taxon>Carnobacteriaceae</taxon>
        <taxon>Jeotgalibaca</taxon>
    </lineage>
</organism>
<dbReference type="KEGG" id="jar:G7057_05420"/>
<keyword evidence="2" id="KW-1185">Reference proteome</keyword>